<dbReference type="GO" id="GO:0005886">
    <property type="term" value="C:plasma membrane"/>
    <property type="evidence" value="ECO:0007669"/>
    <property type="project" value="UniProtKB-SubCell"/>
</dbReference>
<evidence type="ECO:0000256" key="2">
    <source>
        <dbReference type="ARBA" id="ARBA00007977"/>
    </source>
</evidence>
<evidence type="ECO:0000313" key="8">
    <source>
        <dbReference type="EMBL" id="MBB6210193.1"/>
    </source>
</evidence>
<feature type="transmembrane region" description="Helical" evidence="7">
    <location>
        <begin position="159"/>
        <end position="176"/>
    </location>
</feature>
<evidence type="ECO:0000256" key="1">
    <source>
        <dbReference type="ARBA" id="ARBA00004651"/>
    </source>
</evidence>
<evidence type="ECO:0000256" key="6">
    <source>
        <dbReference type="ARBA" id="ARBA00023136"/>
    </source>
</evidence>
<keyword evidence="4 7" id="KW-0812">Transmembrane</keyword>
<keyword evidence="6 7" id="KW-0472">Membrane</keyword>
<feature type="transmembrane region" description="Helical" evidence="7">
    <location>
        <begin position="307"/>
        <end position="327"/>
    </location>
</feature>
<feature type="transmembrane region" description="Helical" evidence="7">
    <location>
        <begin position="94"/>
        <end position="117"/>
    </location>
</feature>
<sequence>MTPLRIPLALTARTGWLLALALGGLAMAGNTAAAAAGWFIGGPLALALILGLLVRWRWPGAGGLPGLSGWGRFTLRAGVAVLGLGVTVQDAARIGWGGVLAVAATLAVTLAATLLVGRWLKVPPGLTRLIAAGTAVCGASAVLAVAARHQQDQDTAGHAAVAIAIVTLFGSLGMVLHPTLSALLHLDAVQAGLWAGASLHEVAHAVGAAVQQGPVAADFGTIAKLERVALLVPVVALLGDGKRGTPPLFLLVFVGFMALASFGLVPQAVQALARPVSLALLTTALAALGVSTALAPLKQAGWRPVALGLVATLVIFLFSFALIRGFLSV</sequence>
<feature type="transmembrane region" description="Helical" evidence="7">
    <location>
        <begin position="275"/>
        <end position="295"/>
    </location>
</feature>
<keyword evidence="3" id="KW-1003">Cell membrane</keyword>
<feature type="transmembrane region" description="Helical" evidence="7">
    <location>
        <begin position="129"/>
        <end position="147"/>
    </location>
</feature>
<dbReference type="PANTHER" id="PTHR30106:SF2">
    <property type="entry name" value="UPF0324 INNER MEMBRANE PROTEIN YEIH"/>
    <property type="match status" value="1"/>
</dbReference>
<feature type="transmembrane region" description="Helical" evidence="7">
    <location>
        <begin position="38"/>
        <end position="58"/>
    </location>
</feature>
<evidence type="ECO:0000256" key="5">
    <source>
        <dbReference type="ARBA" id="ARBA00022989"/>
    </source>
</evidence>
<protein>
    <submittedName>
        <fullName evidence="8">Putative integral membrane protein (TIGR00698 family)</fullName>
    </submittedName>
</protein>
<dbReference type="Pfam" id="PF03601">
    <property type="entry name" value="Cons_hypoth698"/>
    <property type="match status" value="1"/>
</dbReference>
<organism evidence="8 9">
    <name type="scientific">Novispirillum itersonii</name>
    <name type="common">Aquaspirillum itersonii</name>
    <dbReference type="NCBI Taxonomy" id="189"/>
    <lineage>
        <taxon>Bacteria</taxon>
        <taxon>Pseudomonadati</taxon>
        <taxon>Pseudomonadota</taxon>
        <taxon>Alphaproteobacteria</taxon>
        <taxon>Rhodospirillales</taxon>
        <taxon>Novispirillaceae</taxon>
        <taxon>Novispirillum</taxon>
    </lineage>
</organism>
<name>A0A7W9ZFK1_NOVIT</name>
<accession>A0A7W9ZFK1</accession>
<evidence type="ECO:0000256" key="3">
    <source>
        <dbReference type="ARBA" id="ARBA00022475"/>
    </source>
</evidence>
<evidence type="ECO:0000256" key="7">
    <source>
        <dbReference type="SAM" id="Phobius"/>
    </source>
</evidence>
<evidence type="ECO:0000313" key="9">
    <source>
        <dbReference type="Proteomes" id="UP000544872"/>
    </source>
</evidence>
<feature type="transmembrane region" description="Helical" evidence="7">
    <location>
        <begin position="248"/>
        <end position="269"/>
    </location>
</feature>
<dbReference type="AlphaFoldDB" id="A0A7W9ZFK1"/>
<keyword evidence="9" id="KW-1185">Reference proteome</keyword>
<keyword evidence="5 7" id="KW-1133">Transmembrane helix</keyword>
<dbReference type="Proteomes" id="UP000544872">
    <property type="component" value="Unassembled WGS sequence"/>
</dbReference>
<evidence type="ECO:0000256" key="4">
    <source>
        <dbReference type="ARBA" id="ARBA00022692"/>
    </source>
</evidence>
<dbReference type="PANTHER" id="PTHR30106">
    <property type="entry name" value="INNER MEMBRANE PROTEIN YEIH-RELATED"/>
    <property type="match status" value="1"/>
</dbReference>
<reference evidence="8 9" key="1">
    <citation type="submission" date="2020-08" db="EMBL/GenBank/DDBJ databases">
        <title>Genomic Encyclopedia of Type Strains, Phase IV (KMG-IV): sequencing the most valuable type-strain genomes for metagenomic binning, comparative biology and taxonomic classification.</title>
        <authorList>
            <person name="Goeker M."/>
        </authorList>
    </citation>
    <scope>NUCLEOTIDE SEQUENCE [LARGE SCALE GENOMIC DNA]</scope>
    <source>
        <strain evidence="8 9">DSM 11590</strain>
    </source>
</reference>
<dbReference type="EMBL" id="JACIIX010000005">
    <property type="protein sequence ID" value="MBB6210193.1"/>
    <property type="molecule type" value="Genomic_DNA"/>
</dbReference>
<feature type="transmembrane region" description="Helical" evidence="7">
    <location>
        <begin position="70"/>
        <end position="88"/>
    </location>
</feature>
<comment type="caution">
    <text evidence="8">The sequence shown here is derived from an EMBL/GenBank/DDBJ whole genome shotgun (WGS) entry which is preliminary data.</text>
</comment>
<proteinExistence type="inferred from homology"/>
<comment type="similarity">
    <text evidence="2">Belongs to the UPF0324 family.</text>
</comment>
<dbReference type="RefSeq" id="WP_184263038.1">
    <property type="nucleotide sequence ID" value="NZ_JACIIX010000005.1"/>
</dbReference>
<gene>
    <name evidence="8" type="ORF">FHS48_001608</name>
</gene>
<comment type="subcellular location">
    <subcellularLocation>
        <location evidence="1">Cell membrane</location>
        <topology evidence="1">Multi-pass membrane protein</topology>
    </subcellularLocation>
</comment>
<dbReference type="InterPro" id="IPR018383">
    <property type="entry name" value="UPF0324_pro"/>
</dbReference>